<evidence type="ECO:0000256" key="1">
    <source>
        <dbReference type="ARBA" id="ARBA00022801"/>
    </source>
</evidence>
<dbReference type="InterPro" id="IPR029058">
    <property type="entry name" value="AB_hydrolase_fold"/>
</dbReference>
<name>A0ABZ0ES09_9BURK</name>
<dbReference type="InterPro" id="IPR000073">
    <property type="entry name" value="AB_hydrolase_1"/>
</dbReference>
<sequence length="138" mass="14424">MSKAMPLVMIHGLFGSQSFYAPNRRIAGVDVHTPDLIGYRALGDSAVEPITLAGQVAHVIRYMQERVGAPSVLLGHSVGGAVAMLVAASAPDLVCGVINVAKEISRSTTHSGVGKSPVWTPPRGRQSTRASSPIRRAG</sequence>
<reference evidence="4 5" key="1">
    <citation type="submission" date="2023-10" db="EMBL/GenBank/DDBJ databases">
        <title>Surface-active antibiotics is a multifunctional adaptation for post-fire microbes.</title>
        <authorList>
            <person name="Liu M.D."/>
            <person name="Du Y."/>
            <person name="Koupaei S.K."/>
            <person name="Kim N.R."/>
            <person name="Zhang W."/>
            <person name="Traxler M.F."/>
        </authorList>
    </citation>
    <scope>NUCLEOTIDE SEQUENCE [LARGE SCALE GENOMIC DNA]</scope>
    <source>
        <strain evidence="4 5">F3</strain>
    </source>
</reference>
<evidence type="ECO:0000313" key="4">
    <source>
        <dbReference type="EMBL" id="WOD19953.1"/>
    </source>
</evidence>
<evidence type="ECO:0000259" key="3">
    <source>
        <dbReference type="Pfam" id="PF12697"/>
    </source>
</evidence>
<evidence type="ECO:0000256" key="2">
    <source>
        <dbReference type="SAM" id="MobiDB-lite"/>
    </source>
</evidence>
<dbReference type="EMBL" id="CP136513">
    <property type="protein sequence ID" value="WOD19953.1"/>
    <property type="molecule type" value="Genomic_DNA"/>
</dbReference>
<dbReference type="PANTHER" id="PTHR46118:SF4">
    <property type="entry name" value="PROTEIN ABHD11"/>
    <property type="match status" value="1"/>
</dbReference>
<keyword evidence="1 4" id="KW-0378">Hydrolase</keyword>
<dbReference type="SUPFAM" id="SSF53474">
    <property type="entry name" value="alpha/beta-Hydrolases"/>
    <property type="match status" value="1"/>
</dbReference>
<proteinExistence type="predicted"/>
<organism evidence="4 5">
    <name type="scientific">Paraburkholderia kirstenboschensis</name>
    <dbReference type="NCBI Taxonomy" id="1245436"/>
    <lineage>
        <taxon>Bacteria</taxon>
        <taxon>Pseudomonadati</taxon>
        <taxon>Pseudomonadota</taxon>
        <taxon>Betaproteobacteria</taxon>
        <taxon>Burkholderiales</taxon>
        <taxon>Burkholderiaceae</taxon>
        <taxon>Paraburkholderia</taxon>
    </lineage>
</organism>
<protein>
    <submittedName>
        <fullName evidence="4">Alpha/beta hydrolase</fullName>
    </submittedName>
</protein>
<dbReference type="GO" id="GO:0016787">
    <property type="term" value="F:hydrolase activity"/>
    <property type="evidence" value="ECO:0007669"/>
    <property type="project" value="UniProtKB-KW"/>
</dbReference>
<keyword evidence="5" id="KW-1185">Reference proteome</keyword>
<dbReference type="Proteomes" id="UP001302652">
    <property type="component" value="Chromosome 1"/>
</dbReference>
<accession>A0ABZ0ES09</accession>
<dbReference type="Pfam" id="PF12697">
    <property type="entry name" value="Abhydrolase_6"/>
    <property type="match status" value="1"/>
</dbReference>
<dbReference type="Gene3D" id="3.40.50.1820">
    <property type="entry name" value="alpha/beta hydrolase"/>
    <property type="match status" value="1"/>
</dbReference>
<gene>
    <name evidence="4" type="ORF">RW095_27490</name>
</gene>
<feature type="region of interest" description="Disordered" evidence="2">
    <location>
        <begin position="106"/>
        <end position="138"/>
    </location>
</feature>
<evidence type="ECO:0000313" key="5">
    <source>
        <dbReference type="Proteomes" id="UP001302652"/>
    </source>
</evidence>
<feature type="domain" description="AB hydrolase-1" evidence="3">
    <location>
        <begin position="7"/>
        <end position="112"/>
    </location>
</feature>
<dbReference type="RefSeq" id="WP_317021949.1">
    <property type="nucleotide sequence ID" value="NZ_CP136513.1"/>
</dbReference>
<dbReference type="PANTHER" id="PTHR46118">
    <property type="entry name" value="PROTEIN ABHD11"/>
    <property type="match status" value="1"/>
</dbReference>